<dbReference type="Gene3D" id="3.50.50.60">
    <property type="entry name" value="FAD/NAD(P)-binding domain"/>
    <property type="match status" value="2"/>
</dbReference>
<evidence type="ECO:0000256" key="9">
    <source>
        <dbReference type="PIRSR" id="PIRSR000350-4"/>
    </source>
</evidence>
<feature type="domain" description="FAD/NAD(P)-binding" evidence="12">
    <location>
        <begin position="6"/>
        <end position="320"/>
    </location>
</feature>
<evidence type="ECO:0000256" key="1">
    <source>
        <dbReference type="ARBA" id="ARBA00007532"/>
    </source>
</evidence>
<feature type="binding site" evidence="8">
    <location>
        <position position="305"/>
    </location>
    <ligand>
        <name>NAD(+)</name>
        <dbReference type="ChEBI" id="CHEBI:57540"/>
    </ligand>
</feature>
<keyword evidence="8" id="KW-0520">NAD</keyword>
<evidence type="ECO:0000256" key="2">
    <source>
        <dbReference type="ARBA" id="ARBA00022630"/>
    </source>
</evidence>
<dbReference type="Pfam" id="PF02852">
    <property type="entry name" value="Pyr_redox_dim"/>
    <property type="match status" value="1"/>
</dbReference>
<proteinExistence type="inferred from homology"/>
<dbReference type="GO" id="GO:0004362">
    <property type="term" value="F:glutathione-disulfide reductase (NADPH) activity"/>
    <property type="evidence" value="ECO:0007669"/>
    <property type="project" value="UniProtKB-EC"/>
</dbReference>
<dbReference type="KEGG" id="teq:TEQUI_0868"/>
<dbReference type="EC" id="1.8.1.7" evidence="13"/>
<reference evidence="13 14" key="1">
    <citation type="journal article" date="2011" name="J. Bacteriol.">
        <title>Genome sequence of Taylorella equigenitalis MCE9, the causative agent of contagious equine metritis.</title>
        <authorList>
            <person name="Hebert L."/>
            <person name="Moumen B."/>
            <person name="Duquesne F."/>
            <person name="Breuil M.F."/>
            <person name="Laugier C."/>
            <person name="Batto J.M."/>
            <person name="Renault P."/>
            <person name="Petry S."/>
        </authorList>
    </citation>
    <scope>NUCLEOTIDE SEQUENCE [LARGE SCALE GENOMIC DNA]</scope>
    <source>
        <strain evidence="13 14">MCE9</strain>
    </source>
</reference>
<evidence type="ECO:0000259" key="12">
    <source>
        <dbReference type="Pfam" id="PF07992"/>
    </source>
</evidence>
<evidence type="ECO:0000259" key="11">
    <source>
        <dbReference type="Pfam" id="PF02852"/>
    </source>
</evidence>
<comment type="similarity">
    <text evidence="1 10">Belongs to the class-I pyridine nucleotide-disulfide oxidoreductase family.</text>
</comment>
<evidence type="ECO:0000256" key="10">
    <source>
        <dbReference type="RuleBase" id="RU003691"/>
    </source>
</evidence>
<dbReference type="PANTHER" id="PTHR42737">
    <property type="entry name" value="GLUTATHIONE REDUCTASE"/>
    <property type="match status" value="1"/>
</dbReference>
<evidence type="ECO:0000313" key="14">
    <source>
        <dbReference type="Proteomes" id="UP000007472"/>
    </source>
</evidence>
<dbReference type="EMBL" id="CP002456">
    <property type="protein sequence ID" value="ADU91806.1"/>
    <property type="molecule type" value="Genomic_DNA"/>
</dbReference>
<feature type="binding site" evidence="8">
    <location>
        <position position="52"/>
    </location>
    <ligand>
        <name>FAD</name>
        <dbReference type="ChEBI" id="CHEBI:57692"/>
    </ligand>
</feature>
<keyword evidence="6 10" id="KW-0676">Redox-active center</keyword>
<dbReference type="PROSITE" id="PS00076">
    <property type="entry name" value="PYRIDINE_REDOX_1"/>
    <property type="match status" value="1"/>
</dbReference>
<feature type="disulfide bond" description="Redox-active" evidence="9">
    <location>
        <begin position="43"/>
        <end position="48"/>
    </location>
</feature>
<dbReference type="PANTHER" id="PTHR42737:SF2">
    <property type="entry name" value="GLUTATHIONE REDUCTASE"/>
    <property type="match status" value="1"/>
</dbReference>
<keyword evidence="8" id="KW-0547">Nucleotide-binding</keyword>
<dbReference type="InterPro" id="IPR012999">
    <property type="entry name" value="Pyr_OxRdtase_I_AS"/>
</dbReference>
<keyword evidence="5" id="KW-1015">Disulfide bond</keyword>
<dbReference type="NCBIfam" id="NF004776">
    <property type="entry name" value="PRK06116.1"/>
    <property type="match status" value="1"/>
</dbReference>
<dbReference type="Proteomes" id="UP000007472">
    <property type="component" value="Chromosome"/>
</dbReference>
<dbReference type="GO" id="GO:0034599">
    <property type="term" value="P:cellular response to oxidative stress"/>
    <property type="evidence" value="ECO:0007669"/>
    <property type="project" value="TreeGrafter"/>
</dbReference>
<dbReference type="GO" id="GO:0006749">
    <property type="term" value="P:glutathione metabolic process"/>
    <property type="evidence" value="ECO:0007669"/>
    <property type="project" value="TreeGrafter"/>
</dbReference>
<gene>
    <name evidence="13" type="ordered locus">TEQUI_0868</name>
</gene>
<feature type="binding site" evidence="8">
    <location>
        <position position="264"/>
    </location>
    <ligand>
        <name>NAD(+)</name>
        <dbReference type="ChEBI" id="CHEBI:57540"/>
    </ligand>
</feature>
<evidence type="ECO:0000256" key="3">
    <source>
        <dbReference type="ARBA" id="ARBA00022827"/>
    </source>
</evidence>
<dbReference type="GO" id="GO:0045454">
    <property type="term" value="P:cell redox homeostasis"/>
    <property type="evidence" value="ECO:0007669"/>
    <property type="project" value="InterPro"/>
</dbReference>
<evidence type="ECO:0000256" key="7">
    <source>
        <dbReference type="PIRSR" id="PIRSR000350-2"/>
    </source>
</evidence>
<evidence type="ECO:0000256" key="5">
    <source>
        <dbReference type="ARBA" id="ARBA00023157"/>
    </source>
</evidence>
<dbReference type="InterPro" id="IPR001100">
    <property type="entry name" value="Pyr_nuc-diS_OxRdtase"/>
</dbReference>
<comment type="cofactor">
    <cofactor evidence="8">
        <name>FAD</name>
        <dbReference type="ChEBI" id="CHEBI:57692"/>
    </cofactor>
    <text evidence="8">Binds 1 FAD per subunit.</text>
</comment>
<evidence type="ECO:0000256" key="4">
    <source>
        <dbReference type="ARBA" id="ARBA00023002"/>
    </source>
</evidence>
<dbReference type="PRINTS" id="PR00411">
    <property type="entry name" value="PNDRDTASEI"/>
</dbReference>
<feature type="binding site" evidence="8">
    <location>
        <begin position="174"/>
        <end position="181"/>
    </location>
    <ligand>
        <name>NAD(+)</name>
        <dbReference type="ChEBI" id="CHEBI:57540"/>
    </ligand>
</feature>
<feature type="domain" description="Pyridine nucleotide-disulphide oxidoreductase dimerisation" evidence="11">
    <location>
        <begin position="340"/>
        <end position="449"/>
    </location>
</feature>
<accession>A0A654KIT8</accession>
<evidence type="ECO:0000256" key="6">
    <source>
        <dbReference type="ARBA" id="ARBA00023284"/>
    </source>
</evidence>
<dbReference type="InterPro" id="IPR016156">
    <property type="entry name" value="FAD/NAD-linked_Rdtase_dimer_sf"/>
</dbReference>
<dbReference type="GO" id="GO:0005829">
    <property type="term" value="C:cytosol"/>
    <property type="evidence" value="ECO:0007669"/>
    <property type="project" value="TreeGrafter"/>
</dbReference>
<organism evidence="13 14">
    <name type="scientific">Taylorella equigenitalis (strain MCE9)</name>
    <dbReference type="NCBI Taxonomy" id="937774"/>
    <lineage>
        <taxon>Bacteria</taxon>
        <taxon>Pseudomonadati</taxon>
        <taxon>Pseudomonadota</taxon>
        <taxon>Betaproteobacteria</taxon>
        <taxon>Burkholderiales</taxon>
        <taxon>Alcaligenaceae</taxon>
        <taxon>Taylorella</taxon>
    </lineage>
</organism>
<dbReference type="PIRSF" id="PIRSF000350">
    <property type="entry name" value="Mercury_reductase_MerA"/>
    <property type="match status" value="1"/>
</dbReference>
<dbReference type="Gene3D" id="3.30.390.30">
    <property type="match status" value="1"/>
</dbReference>
<dbReference type="AlphaFoldDB" id="A0A654KIT8"/>
<dbReference type="InterPro" id="IPR046952">
    <property type="entry name" value="GSHR/TRXR-like"/>
</dbReference>
<name>A0A654KIT8_TAYEM</name>
<sequence>MPTFDYDLFVIGAGSGGVRASRMAASMGARVAVAEDAPLGGTCVNLGCVPKKLYKYASDFSGDFEASRGFGWSIEGISFDWEVLKANRAKEISRLNNIYQNILEKPGVQIIRGRASLVDEHTIEVEGKHYTSKNILIATGGWPGIPEIEGGELSVNSNQIFDLEELPKKIVIVGGGFIACEFSSIFNGLGVQVHLIVRSKMLKNFDAPSMDFLKEEMIKHGVDIQEGVNIKSIDLNDEGSEFKLTVHLDNNVSLQADEVLMAVGRIPNTEGLNLNEVGVETSKSGHIKVNENFQTSVPSIYALGDVVGRLELTPVAIAEAMTLVNHMFGDGTRKMSYQNVPFAVFTNPTFGSVGLTESEAQEKFSDDVEIFESNFKAMKHTLSGKDERTLMRIIVQKSTDKVLGVHMVGEDAPEIIQGFAVALRAGATKADFDSTIGIHPTSAEELVTMRTPKSK</sequence>
<protein>
    <submittedName>
        <fullName evidence="13">Glutathione reductase</fullName>
        <ecNumber evidence="13">1.8.1.7</ecNumber>
    </submittedName>
</protein>
<dbReference type="SUPFAM" id="SSF55424">
    <property type="entry name" value="FAD/NAD-linked reductases, dimerisation (C-terminal) domain"/>
    <property type="match status" value="1"/>
</dbReference>
<dbReference type="GO" id="GO:0050660">
    <property type="term" value="F:flavin adenine dinucleotide binding"/>
    <property type="evidence" value="ECO:0007669"/>
    <property type="project" value="InterPro"/>
</dbReference>
<keyword evidence="3 8" id="KW-0274">FAD</keyword>
<dbReference type="PRINTS" id="PR00368">
    <property type="entry name" value="FADPNR"/>
</dbReference>
<dbReference type="SUPFAM" id="SSF51905">
    <property type="entry name" value="FAD/NAD(P)-binding domain"/>
    <property type="match status" value="1"/>
</dbReference>
<evidence type="ECO:0000256" key="8">
    <source>
        <dbReference type="PIRSR" id="PIRSR000350-3"/>
    </source>
</evidence>
<dbReference type="InterPro" id="IPR036188">
    <property type="entry name" value="FAD/NAD-bd_sf"/>
</dbReference>
<keyword evidence="2 10" id="KW-0285">Flavoprotein</keyword>
<keyword evidence="4 10" id="KW-0560">Oxidoreductase</keyword>
<feature type="active site" description="Proton acceptor" evidence="7">
    <location>
        <position position="439"/>
    </location>
</feature>
<dbReference type="InterPro" id="IPR023753">
    <property type="entry name" value="FAD/NAD-binding_dom"/>
</dbReference>
<evidence type="ECO:0000313" key="13">
    <source>
        <dbReference type="EMBL" id="ADU91806.1"/>
    </source>
</evidence>
<dbReference type="Pfam" id="PF07992">
    <property type="entry name" value="Pyr_redox_2"/>
    <property type="match status" value="1"/>
</dbReference>
<dbReference type="InterPro" id="IPR004099">
    <property type="entry name" value="Pyr_nucl-diS_OxRdtase_dimer"/>
</dbReference>